<dbReference type="AlphaFoldDB" id="A0A365XU14"/>
<dbReference type="Proteomes" id="UP000253410">
    <property type="component" value="Unassembled WGS sequence"/>
</dbReference>
<dbReference type="EMBL" id="QFFJ01000002">
    <property type="protein sequence ID" value="RBL89839.1"/>
    <property type="molecule type" value="Genomic_DNA"/>
</dbReference>
<name>A0A365XU14_9BACT</name>
<keyword evidence="2" id="KW-1185">Reference proteome</keyword>
<proteinExistence type="predicted"/>
<sequence length="75" mass="8808">MTEIYRKDIKNDFGDLNILFRVIREVLDSGNYVNVGENNCLKICFQILSEREIEGPVVNDFLYNYEVLVSMKFPL</sequence>
<comment type="caution">
    <text evidence="1">The sequence shown here is derived from an EMBL/GenBank/DDBJ whole genome shotgun (WGS) entry which is preliminary data.</text>
</comment>
<reference evidence="1 2" key="1">
    <citation type="submission" date="2018-05" db="EMBL/GenBank/DDBJ databases">
        <title>Chitinophaga sp. K3CV102501T nov., isolated from isolated from a monsoon evergreen broad-leaved forest soil.</title>
        <authorList>
            <person name="Lv Y."/>
        </authorList>
    </citation>
    <scope>NUCLEOTIDE SEQUENCE [LARGE SCALE GENOMIC DNA]</scope>
    <source>
        <strain evidence="1 2">GDMCC 1.1325</strain>
    </source>
</reference>
<organism evidence="1 2">
    <name type="scientific">Chitinophaga flava</name>
    <dbReference type="NCBI Taxonomy" id="2259036"/>
    <lineage>
        <taxon>Bacteria</taxon>
        <taxon>Pseudomonadati</taxon>
        <taxon>Bacteroidota</taxon>
        <taxon>Chitinophagia</taxon>
        <taxon>Chitinophagales</taxon>
        <taxon>Chitinophagaceae</taxon>
        <taxon>Chitinophaga</taxon>
    </lineage>
</organism>
<accession>A0A365XU14</accession>
<gene>
    <name evidence="1" type="ORF">DF182_25490</name>
</gene>
<evidence type="ECO:0000313" key="2">
    <source>
        <dbReference type="Proteomes" id="UP000253410"/>
    </source>
</evidence>
<protein>
    <submittedName>
        <fullName evidence="1">Uncharacterized protein</fullName>
    </submittedName>
</protein>
<evidence type="ECO:0000313" key="1">
    <source>
        <dbReference type="EMBL" id="RBL89839.1"/>
    </source>
</evidence>